<keyword evidence="4" id="KW-0804">Transcription</keyword>
<dbReference type="InterPro" id="IPR013324">
    <property type="entry name" value="RNA_pol_sigma_r3/r4-like"/>
</dbReference>
<evidence type="ECO:0000313" key="6">
    <source>
        <dbReference type="EMBL" id="MFC5411164.1"/>
    </source>
</evidence>
<organism evidence="6 7">
    <name type="scientific">Larkinella bovis</name>
    <dbReference type="NCBI Taxonomy" id="683041"/>
    <lineage>
        <taxon>Bacteria</taxon>
        <taxon>Pseudomonadati</taxon>
        <taxon>Bacteroidota</taxon>
        <taxon>Cytophagia</taxon>
        <taxon>Cytophagales</taxon>
        <taxon>Spirosomataceae</taxon>
        <taxon>Larkinella</taxon>
    </lineage>
</organism>
<evidence type="ECO:0000256" key="2">
    <source>
        <dbReference type="ARBA" id="ARBA00023015"/>
    </source>
</evidence>
<dbReference type="SUPFAM" id="SSF88946">
    <property type="entry name" value="Sigma2 domain of RNA polymerase sigma factors"/>
    <property type="match status" value="1"/>
</dbReference>
<dbReference type="EMBL" id="JBHSMA010000005">
    <property type="protein sequence ID" value="MFC5411164.1"/>
    <property type="molecule type" value="Genomic_DNA"/>
</dbReference>
<dbReference type="Gene3D" id="1.10.1740.10">
    <property type="match status" value="1"/>
</dbReference>
<sequence length="189" mass="22792">MTDQEIHLWQAFREGDRSAFEALLRTYYQPLFEYGTKFLKDRDQLKDCLHDLLVNLWERRAFLNETENLKLYLFKAFRNRIFKEKQKTGYLSGLSDGDNQEFEADDYAENLIIQDETSREQQVRVQHLIGRLSKRQREILHLKFYENLSNEQVADILGISRPAVANLLYQSLKQFREHWHLLLFIWTVF</sequence>
<dbReference type="NCBIfam" id="TIGR02937">
    <property type="entry name" value="sigma70-ECF"/>
    <property type="match status" value="1"/>
</dbReference>
<dbReference type="SUPFAM" id="SSF88659">
    <property type="entry name" value="Sigma3 and sigma4 domains of RNA polymerase sigma factors"/>
    <property type="match status" value="1"/>
</dbReference>
<dbReference type="InterPro" id="IPR013249">
    <property type="entry name" value="RNA_pol_sigma70_r4_t2"/>
</dbReference>
<comment type="similarity">
    <text evidence="1">Belongs to the sigma-70 factor family. ECF subfamily.</text>
</comment>
<evidence type="ECO:0000256" key="3">
    <source>
        <dbReference type="ARBA" id="ARBA00023082"/>
    </source>
</evidence>
<dbReference type="PANTHER" id="PTHR43133">
    <property type="entry name" value="RNA POLYMERASE ECF-TYPE SIGMA FACTO"/>
    <property type="match status" value="1"/>
</dbReference>
<gene>
    <name evidence="6" type="ORF">ACFPMF_17715</name>
</gene>
<reference evidence="7" key="1">
    <citation type="journal article" date="2019" name="Int. J. Syst. Evol. Microbiol.">
        <title>The Global Catalogue of Microorganisms (GCM) 10K type strain sequencing project: providing services to taxonomists for standard genome sequencing and annotation.</title>
        <authorList>
            <consortium name="The Broad Institute Genomics Platform"/>
            <consortium name="The Broad Institute Genome Sequencing Center for Infectious Disease"/>
            <person name="Wu L."/>
            <person name="Ma J."/>
        </authorList>
    </citation>
    <scope>NUCLEOTIDE SEQUENCE [LARGE SCALE GENOMIC DNA]</scope>
    <source>
        <strain evidence="7">CCUG 55250</strain>
    </source>
</reference>
<evidence type="ECO:0000256" key="4">
    <source>
        <dbReference type="ARBA" id="ARBA00023163"/>
    </source>
</evidence>
<dbReference type="Proteomes" id="UP001596106">
    <property type="component" value="Unassembled WGS sequence"/>
</dbReference>
<dbReference type="InterPro" id="IPR013325">
    <property type="entry name" value="RNA_pol_sigma_r2"/>
</dbReference>
<dbReference type="InterPro" id="IPR014284">
    <property type="entry name" value="RNA_pol_sigma-70_dom"/>
</dbReference>
<dbReference type="InterPro" id="IPR036388">
    <property type="entry name" value="WH-like_DNA-bd_sf"/>
</dbReference>
<dbReference type="RefSeq" id="WP_379847714.1">
    <property type="nucleotide sequence ID" value="NZ_JBHSMA010000005.1"/>
</dbReference>
<dbReference type="CDD" id="cd06171">
    <property type="entry name" value="Sigma70_r4"/>
    <property type="match status" value="1"/>
</dbReference>
<dbReference type="Gene3D" id="1.10.10.10">
    <property type="entry name" value="Winged helix-like DNA-binding domain superfamily/Winged helix DNA-binding domain"/>
    <property type="match status" value="1"/>
</dbReference>
<keyword evidence="2" id="KW-0805">Transcription regulation</keyword>
<dbReference type="PANTHER" id="PTHR43133:SF46">
    <property type="entry name" value="RNA POLYMERASE SIGMA-70 FACTOR ECF SUBFAMILY"/>
    <property type="match status" value="1"/>
</dbReference>
<accession>A0ABW0ICE2</accession>
<feature type="domain" description="RNA polymerase sigma factor 70 region 4 type 2" evidence="5">
    <location>
        <begin position="124"/>
        <end position="174"/>
    </location>
</feature>
<protein>
    <submittedName>
        <fullName evidence="6">RNA polymerase sigma factor</fullName>
    </submittedName>
</protein>
<dbReference type="InterPro" id="IPR039425">
    <property type="entry name" value="RNA_pol_sigma-70-like"/>
</dbReference>
<comment type="caution">
    <text evidence="6">The sequence shown here is derived from an EMBL/GenBank/DDBJ whole genome shotgun (WGS) entry which is preliminary data.</text>
</comment>
<evidence type="ECO:0000256" key="1">
    <source>
        <dbReference type="ARBA" id="ARBA00010641"/>
    </source>
</evidence>
<keyword evidence="3" id="KW-0731">Sigma factor</keyword>
<proteinExistence type="inferred from homology"/>
<name>A0ABW0ICE2_9BACT</name>
<dbReference type="Pfam" id="PF08281">
    <property type="entry name" value="Sigma70_r4_2"/>
    <property type="match status" value="1"/>
</dbReference>
<evidence type="ECO:0000313" key="7">
    <source>
        <dbReference type="Proteomes" id="UP001596106"/>
    </source>
</evidence>
<keyword evidence="7" id="KW-1185">Reference proteome</keyword>
<evidence type="ECO:0000259" key="5">
    <source>
        <dbReference type="Pfam" id="PF08281"/>
    </source>
</evidence>